<dbReference type="AlphaFoldDB" id="A0A291R195"/>
<dbReference type="InterPro" id="IPR007492">
    <property type="entry name" value="LytTR_DNA-bd_dom"/>
</dbReference>
<evidence type="ECO:0000313" key="4">
    <source>
        <dbReference type="EMBL" id="ATL49970.1"/>
    </source>
</evidence>
<reference evidence="4 5" key="1">
    <citation type="submission" date="2017-10" db="EMBL/GenBank/DDBJ databases">
        <title>Paenichitinophaga pekingensis gen. nov., sp. nov., isolated from activated sludge.</title>
        <authorList>
            <person name="Jin D."/>
            <person name="Kong X."/>
            <person name="Deng Y."/>
            <person name="Bai Z."/>
        </authorList>
    </citation>
    <scope>NUCLEOTIDE SEQUENCE [LARGE SCALE GENOMIC DNA]</scope>
    <source>
        <strain evidence="4 5">13</strain>
    </source>
</reference>
<feature type="domain" description="Response regulatory" evidence="2">
    <location>
        <begin position="3"/>
        <end position="114"/>
    </location>
</feature>
<dbReference type="GO" id="GO:0000156">
    <property type="term" value="F:phosphorelay response regulator activity"/>
    <property type="evidence" value="ECO:0007669"/>
    <property type="project" value="InterPro"/>
</dbReference>
<dbReference type="InterPro" id="IPR011006">
    <property type="entry name" value="CheY-like_superfamily"/>
</dbReference>
<dbReference type="Gene3D" id="2.40.50.1020">
    <property type="entry name" value="LytTr DNA-binding domain"/>
    <property type="match status" value="1"/>
</dbReference>
<dbReference type="PANTHER" id="PTHR37299">
    <property type="entry name" value="TRANSCRIPTIONAL REGULATOR-RELATED"/>
    <property type="match status" value="1"/>
</dbReference>
<dbReference type="EMBL" id="CP023777">
    <property type="protein sequence ID" value="ATL49970.1"/>
    <property type="molecule type" value="Genomic_DNA"/>
</dbReference>
<dbReference type="SUPFAM" id="SSF52172">
    <property type="entry name" value="CheY-like"/>
    <property type="match status" value="1"/>
</dbReference>
<sequence>MIHCIIVDDEPIARDLLTSYLSRIPDFELVKSCRNADEAYEALQFHTIDIAFLDIQMPVVSGIEFLRSLRHPPEVIFTTAHPQFAVEGFDLNSVDYLLKPITFERFHQAVEKARERFLHAAPGQQSNKKPNYIFIKQDYKFVKLPFAEICYIQAERDYCKAFLNDGRSILISMHLKALEELLPEDEFFRIHRSYVIHMDKVLSIQGNTITLGDIEIPIGANYKENFLKKMHL</sequence>
<organism evidence="4 5">
    <name type="scientific">Chitinophaga caeni</name>
    <dbReference type="NCBI Taxonomy" id="2029983"/>
    <lineage>
        <taxon>Bacteria</taxon>
        <taxon>Pseudomonadati</taxon>
        <taxon>Bacteroidota</taxon>
        <taxon>Chitinophagia</taxon>
        <taxon>Chitinophagales</taxon>
        <taxon>Chitinophagaceae</taxon>
        <taxon>Chitinophaga</taxon>
    </lineage>
</organism>
<dbReference type="InterPro" id="IPR046947">
    <property type="entry name" value="LytR-like"/>
</dbReference>
<dbReference type="InterPro" id="IPR001789">
    <property type="entry name" value="Sig_transdc_resp-reg_receiver"/>
</dbReference>
<proteinExistence type="predicted"/>
<dbReference type="Proteomes" id="UP000220133">
    <property type="component" value="Chromosome"/>
</dbReference>
<feature type="domain" description="HTH LytTR-type" evidence="3">
    <location>
        <begin position="133"/>
        <end position="205"/>
    </location>
</feature>
<evidence type="ECO:0000259" key="3">
    <source>
        <dbReference type="PROSITE" id="PS50930"/>
    </source>
</evidence>
<keyword evidence="5" id="KW-1185">Reference proteome</keyword>
<dbReference type="Gene3D" id="3.40.50.2300">
    <property type="match status" value="1"/>
</dbReference>
<evidence type="ECO:0000313" key="5">
    <source>
        <dbReference type="Proteomes" id="UP000220133"/>
    </source>
</evidence>
<dbReference type="PROSITE" id="PS50110">
    <property type="entry name" value="RESPONSE_REGULATORY"/>
    <property type="match status" value="1"/>
</dbReference>
<dbReference type="Pfam" id="PF04397">
    <property type="entry name" value="LytTR"/>
    <property type="match status" value="1"/>
</dbReference>
<dbReference type="GO" id="GO:0003677">
    <property type="term" value="F:DNA binding"/>
    <property type="evidence" value="ECO:0007669"/>
    <property type="project" value="UniProtKB-KW"/>
</dbReference>
<dbReference type="PROSITE" id="PS50930">
    <property type="entry name" value="HTH_LYTTR"/>
    <property type="match status" value="1"/>
</dbReference>
<feature type="modified residue" description="4-aspartylphosphate" evidence="1">
    <location>
        <position position="54"/>
    </location>
</feature>
<keyword evidence="4" id="KW-0238">DNA-binding</keyword>
<dbReference type="PANTHER" id="PTHR37299:SF1">
    <property type="entry name" value="STAGE 0 SPORULATION PROTEIN A HOMOLOG"/>
    <property type="match status" value="1"/>
</dbReference>
<dbReference type="Pfam" id="PF00072">
    <property type="entry name" value="Response_reg"/>
    <property type="match status" value="1"/>
</dbReference>
<dbReference type="OrthoDB" id="9787344at2"/>
<dbReference type="KEGG" id="cbae:COR50_19905"/>
<name>A0A291R195_9BACT</name>
<accession>A0A291R195</accession>
<dbReference type="SMART" id="SM00448">
    <property type="entry name" value="REC"/>
    <property type="match status" value="1"/>
</dbReference>
<protein>
    <submittedName>
        <fullName evidence="4">DNA-binding response regulator</fullName>
    </submittedName>
</protein>
<keyword evidence="1" id="KW-0597">Phosphoprotein</keyword>
<gene>
    <name evidence="4" type="ORF">COR50_19905</name>
</gene>
<evidence type="ECO:0000256" key="1">
    <source>
        <dbReference type="PROSITE-ProRule" id="PRU00169"/>
    </source>
</evidence>
<dbReference type="SMART" id="SM00850">
    <property type="entry name" value="LytTR"/>
    <property type="match status" value="1"/>
</dbReference>
<evidence type="ECO:0000259" key="2">
    <source>
        <dbReference type="PROSITE" id="PS50110"/>
    </source>
</evidence>